<evidence type="ECO:0000256" key="4">
    <source>
        <dbReference type="ARBA" id="ARBA00022729"/>
    </source>
</evidence>
<keyword evidence="3" id="KW-0309">Germination</keyword>
<dbReference type="InterPro" id="IPR038501">
    <property type="entry name" value="Spore_GerAC_C_sf"/>
</dbReference>
<protein>
    <submittedName>
        <fullName evidence="10">Ger(X)C family spore germination protein</fullName>
    </submittedName>
</protein>
<dbReference type="EMBL" id="JBHUMY010000006">
    <property type="protein sequence ID" value="MFD2659886.1"/>
    <property type="molecule type" value="Genomic_DNA"/>
</dbReference>
<dbReference type="Gene3D" id="3.30.300.210">
    <property type="entry name" value="Nutrient germinant receptor protein C, domain 3"/>
    <property type="match status" value="1"/>
</dbReference>
<keyword evidence="7" id="KW-0449">Lipoprotein</keyword>
<evidence type="ECO:0000256" key="2">
    <source>
        <dbReference type="ARBA" id="ARBA00007886"/>
    </source>
</evidence>
<proteinExistence type="inferred from homology"/>
<evidence type="ECO:0000313" key="11">
    <source>
        <dbReference type="Proteomes" id="UP001597493"/>
    </source>
</evidence>
<dbReference type="RefSeq" id="WP_379270562.1">
    <property type="nucleotide sequence ID" value="NZ_JBHUGT010000032.1"/>
</dbReference>
<evidence type="ECO:0000256" key="7">
    <source>
        <dbReference type="ARBA" id="ARBA00023288"/>
    </source>
</evidence>
<dbReference type="Proteomes" id="UP001597493">
    <property type="component" value="Unassembled WGS sequence"/>
</dbReference>
<evidence type="ECO:0000259" key="8">
    <source>
        <dbReference type="Pfam" id="PF05504"/>
    </source>
</evidence>
<dbReference type="NCBIfam" id="TIGR02887">
    <property type="entry name" value="spore_ger_x_C"/>
    <property type="match status" value="1"/>
</dbReference>
<name>A0ABW5QTW6_9BACL</name>
<reference evidence="11" key="1">
    <citation type="journal article" date="2019" name="Int. J. Syst. Evol. Microbiol.">
        <title>The Global Catalogue of Microorganisms (GCM) 10K type strain sequencing project: providing services to taxonomists for standard genome sequencing and annotation.</title>
        <authorList>
            <consortium name="The Broad Institute Genomics Platform"/>
            <consortium name="The Broad Institute Genome Sequencing Center for Infectious Disease"/>
            <person name="Wu L."/>
            <person name="Ma J."/>
        </authorList>
    </citation>
    <scope>NUCLEOTIDE SEQUENCE [LARGE SCALE GENOMIC DNA]</scope>
    <source>
        <strain evidence="11">TISTR 1827</strain>
    </source>
</reference>
<keyword evidence="6" id="KW-0564">Palmitate</keyword>
<dbReference type="Pfam" id="PF25198">
    <property type="entry name" value="Spore_GerAC_N"/>
    <property type="match status" value="1"/>
</dbReference>
<comment type="similarity">
    <text evidence="2">Belongs to the GerABKC lipoprotein family.</text>
</comment>
<dbReference type="PROSITE" id="PS51257">
    <property type="entry name" value="PROKAR_LIPOPROTEIN"/>
    <property type="match status" value="1"/>
</dbReference>
<evidence type="ECO:0000259" key="9">
    <source>
        <dbReference type="Pfam" id="PF25198"/>
    </source>
</evidence>
<comment type="caution">
    <text evidence="10">The sequence shown here is derived from an EMBL/GenBank/DDBJ whole genome shotgun (WGS) entry which is preliminary data.</text>
</comment>
<accession>A0ABW5QTW6</accession>
<dbReference type="Pfam" id="PF05504">
    <property type="entry name" value="Spore_GerAC"/>
    <property type="match status" value="1"/>
</dbReference>
<feature type="domain" description="Spore germination GerAC-like C-terminal" evidence="8">
    <location>
        <begin position="237"/>
        <end position="407"/>
    </location>
</feature>
<comment type="subcellular location">
    <subcellularLocation>
        <location evidence="1">Membrane</location>
        <topology evidence="1">Lipid-anchor</topology>
    </subcellularLocation>
</comment>
<keyword evidence="5" id="KW-0472">Membrane</keyword>
<evidence type="ECO:0000313" key="10">
    <source>
        <dbReference type="EMBL" id="MFD2659886.1"/>
    </source>
</evidence>
<keyword evidence="4" id="KW-0732">Signal</keyword>
<dbReference type="InterPro" id="IPR057336">
    <property type="entry name" value="GerAC_N"/>
</dbReference>
<keyword evidence="11" id="KW-1185">Reference proteome</keyword>
<evidence type="ECO:0000256" key="6">
    <source>
        <dbReference type="ARBA" id="ARBA00023139"/>
    </source>
</evidence>
<dbReference type="InterPro" id="IPR008844">
    <property type="entry name" value="Spore_GerAC-like"/>
</dbReference>
<evidence type="ECO:0000256" key="3">
    <source>
        <dbReference type="ARBA" id="ARBA00022544"/>
    </source>
</evidence>
<dbReference type="InterPro" id="IPR046953">
    <property type="entry name" value="Spore_GerAC-like_C"/>
</dbReference>
<evidence type="ECO:0000256" key="1">
    <source>
        <dbReference type="ARBA" id="ARBA00004635"/>
    </source>
</evidence>
<dbReference type="PANTHER" id="PTHR35789:SF1">
    <property type="entry name" value="SPORE GERMINATION PROTEIN B3"/>
    <property type="match status" value="1"/>
</dbReference>
<dbReference type="PANTHER" id="PTHR35789">
    <property type="entry name" value="SPORE GERMINATION PROTEIN B3"/>
    <property type="match status" value="1"/>
</dbReference>
<evidence type="ECO:0000256" key="5">
    <source>
        <dbReference type="ARBA" id="ARBA00023136"/>
    </source>
</evidence>
<gene>
    <name evidence="10" type="ORF">ACFSW5_06350</name>
</gene>
<feature type="domain" description="Spore germination protein N-terminal" evidence="9">
    <location>
        <begin position="27"/>
        <end position="227"/>
    </location>
</feature>
<organism evidence="10 11">
    <name type="scientific">Paenibacillus thailandensis</name>
    <dbReference type="NCBI Taxonomy" id="393250"/>
    <lineage>
        <taxon>Bacteria</taxon>
        <taxon>Bacillati</taxon>
        <taxon>Bacillota</taxon>
        <taxon>Bacilli</taxon>
        <taxon>Bacillales</taxon>
        <taxon>Paenibacillaceae</taxon>
        <taxon>Paenibacillus</taxon>
    </lineage>
</organism>
<sequence length="411" mass="46239">MNTFAVKIVRTVLAISLPCLLLSGCWDRLEIEERAVVLGLSIDVRQGDGENEEEITHSNEFPVPKQQQIHLAAQIALPGRIPLGPGESGGGNGGSGTRRTVWVIEVDGYSIDDAIMNLQQQIASRLFFGHLRVIVVSEDIARRGLDNLNDYLRRNPEVRRTAWMMVSKGKALDLMQTAPKLERVPTIYLHSTLDEAVRMGKFPTGFIGVFWSNSVKKGQEGFLPYVDVKKEDNVELQGLAYFKGSRMVGRSSPLQIAAYLAIKGENPAGYRTFINVGEDSAETLMVYAARRKSDLDVDIRDGQPHFKLKVYLEINLEEKVGESISISNADILKKIEKVDAAGADKFYIDFINHTQKFGSDVCGFGEFVRAKYPGYWNTHVRTKEQWQRMYPDIKIEVSTKTYFRRIGMKAK</sequence>